<organism evidence="1 2">
    <name type="scientific">Bacillus toyonensis</name>
    <dbReference type="NCBI Taxonomy" id="155322"/>
    <lineage>
        <taxon>Bacteria</taxon>
        <taxon>Bacillati</taxon>
        <taxon>Bacillota</taxon>
        <taxon>Bacilli</taxon>
        <taxon>Bacillales</taxon>
        <taxon>Bacillaceae</taxon>
        <taxon>Bacillus</taxon>
        <taxon>Bacillus cereus group</taxon>
    </lineage>
</organism>
<dbReference type="Proteomes" id="UP000220841">
    <property type="component" value="Unassembled WGS sequence"/>
</dbReference>
<evidence type="ECO:0000313" key="2">
    <source>
        <dbReference type="Proteomes" id="UP000220841"/>
    </source>
</evidence>
<comment type="caution">
    <text evidence="1">The sequence shown here is derived from an EMBL/GenBank/DDBJ whole genome shotgun (WGS) entry which is preliminary data.</text>
</comment>
<sequence>MERVSSQEFSIFRFGGIIVGEKRIVALIEKHKKERYEHRNMQLSEVQKQIIQHILQITNESHLHILERYTYKLKQAERPN</sequence>
<gene>
    <name evidence="1" type="ORF">CN585_06880</name>
</gene>
<reference evidence="1 2" key="1">
    <citation type="submission" date="2017-09" db="EMBL/GenBank/DDBJ databases">
        <title>Large-scale bioinformatics analysis of Bacillus genomes uncovers conserved roles of natural products in bacterial physiology.</title>
        <authorList>
            <consortium name="Agbiome Team Llc"/>
            <person name="Bleich R.M."/>
            <person name="Grubbs K.J."/>
            <person name="Santa Maria K.C."/>
            <person name="Allen S.E."/>
            <person name="Farag S."/>
            <person name="Shank E.A."/>
            <person name="Bowers A."/>
        </authorList>
    </citation>
    <scope>NUCLEOTIDE SEQUENCE [LARGE SCALE GENOMIC DNA]</scope>
    <source>
        <strain evidence="1 2">AFS021349</strain>
    </source>
</reference>
<accession>A0A2A8HJ60</accession>
<proteinExistence type="predicted"/>
<dbReference type="AlphaFoldDB" id="A0A2A8HJ60"/>
<evidence type="ECO:0000313" key="1">
    <source>
        <dbReference type="EMBL" id="PEQ09018.1"/>
    </source>
</evidence>
<name>A0A2A8HJ60_9BACI</name>
<protein>
    <submittedName>
        <fullName evidence="1">Uncharacterized protein</fullName>
    </submittedName>
</protein>
<dbReference type="EMBL" id="NUBY01000021">
    <property type="protein sequence ID" value="PEQ09018.1"/>
    <property type="molecule type" value="Genomic_DNA"/>
</dbReference>